<evidence type="ECO:0000313" key="5">
    <source>
        <dbReference type="EMBL" id="NML74211.1"/>
    </source>
</evidence>
<dbReference type="PANTHER" id="PTHR42756">
    <property type="entry name" value="TRANSCRIPTIONAL REGULATOR, MARR"/>
    <property type="match status" value="1"/>
</dbReference>
<dbReference type="PROSITE" id="PS01117">
    <property type="entry name" value="HTH_MARR_1"/>
    <property type="match status" value="1"/>
</dbReference>
<evidence type="ECO:0000259" key="4">
    <source>
        <dbReference type="PROSITE" id="PS50995"/>
    </source>
</evidence>
<accession>A0A7Y0AVK2</accession>
<organism evidence="5 6">
    <name type="scientific">Rhizobium terricola</name>
    <dbReference type="NCBI Taxonomy" id="2728849"/>
    <lineage>
        <taxon>Bacteria</taxon>
        <taxon>Pseudomonadati</taxon>
        <taxon>Pseudomonadota</taxon>
        <taxon>Alphaproteobacteria</taxon>
        <taxon>Hyphomicrobiales</taxon>
        <taxon>Rhizobiaceae</taxon>
        <taxon>Rhizobium/Agrobacterium group</taxon>
        <taxon>Rhizobium</taxon>
    </lineage>
</organism>
<dbReference type="PRINTS" id="PR00598">
    <property type="entry name" value="HTHMARR"/>
</dbReference>
<comment type="caution">
    <text evidence="5">The sequence shown here is derived from an EMBL/GenBank/DDBJ whole genome shotgun (WGS) entry which is preliminary data.</text>
</comment>
<dbReference type="Proteomes" id="UP000541470">
    <property type="component" value="Unassembled WGS sequence"/>
</dbReference>
<dbReference type="GO" id="GO:0003677">
    <property type="term" value="F:DNA binding"/>
    <property type="evidence" value="ECO:0007669"/>
    <property type="project" value="UniProtKB-KW"/>
</dbReference>
<dbReference type="InterPro" id="IPR000835">
    <property type="entry name" value="HTH_MarR-typ"/>
</dbReference>
<reference evidence="5 6" key="1">
    <citation type="submission" date="2020-04" db="EMBL/GenBank/DDBJ databases">
        <title>Rhizobium sp. S-51 isolated from soil.</title>
        <authorList>
            <person name="Dahal R.H."/>
        </authorList>
    </citation>
    <scope>NUCLEOTIDE SEQUENCE [LARGE SCALE GENOMIC DNA]</scope>
    <source>
        <strain evidence="5 6">S-51</strain>
    </source>
</reference>
<dbReference type="InterPro" id="IPR036390">
    <property type="entry name" value="WH_DNA-bd_sf"/>
</dbReference>
<keyword evidence="6" id="KW-1185">Reference proteome</keyword>
<keyword evidence="3" id="KW-0804">Transcription</keyword>
<dbReference type="InterPro" id="IPR036388">
    <property type="entry name" value="WH-like_DNA-bd_sf"/>
</dbReference>
<keyword evidence="2" id="KW-0238">DNA-binding</keyword>
<dbReference type="PANTHER" id="PTHR42756:SF1">
    <property type="entry name" value="TRANSCRIPTIONAL REPRESSOR OF EMRAB OPERON"/>
    <property type="match status" value="1"/>
</dbReference>
<evidence type="ECO:0000313" key="6">
    <source>
        <dbReference type="Proteomes" id="UP000541470"/>
    </source>
</evidence>
<sequence length="152" mass="16798">MSRSETQRLLMYEMAALSRKLRAHFDSVVREKGLTLPRARVLFALAEKEGATQSELAGLLDIETPTLVRLLDSMAQAGLIERRAAEGDRRVRRIFMTGEGRTASLEVHAIADDFRNVLMTDMELAELETALAVTQKLLANLLAMKGGSDPEA</sequence>
<dbReference type="AlphaFoldDB" id="A0A7Y0AVK2"/>
<feature type="domain" description="HTH marR-type" evidence="4">
    <location>
        <begin position="7"/>
        <end position="139"/>
    </location>
</feature>
<dbReference type="SUPFAM" id="SSF46785">
    <property type="entry name" value="Winged helix' DNA-binding domain"/>
    <property type="match status" value="1"/>
</dbReference>
<proteinExistence type="predicted"/>
<evidence type="ECO:0000256" key="3">
    <source>
        <dbReference type="ARBA" id="ARBA00023163"/>
    </source>
</evidence>
<dbReference type="InterPro" id="IPR023187">
    <property type="entry name" value="Tscrpt_reg_MarR-type_CS"/>
</dbReference>
<evidence type="ECO:0000256" key="2">
    <source>
        <dbReference type="ARBA" id="ARBA00023125"/>
    </source>
</evidence>
<protein>
    <submittedName>
        <fullName evidence="5">MarR family transcriptional regulator</fullName>
    </submittedName>
</protein>
<name>A0A7Y0AVK2_9HYPH</name>
<gene>
    <name evidence="5" type="ORF">HHL25_08775</name>
</gene>
<dbReference type="PROSITE" id="PS50995">
    <property type="entry name" value="HTH_MARR_2"/>
    <property type="match status" value="1"/>
</dbReference>
<dbReference type="GO" id="GO:0003700">
    <property type="term" value="F:DNA-binding transcription factor activity"/>
    <property type="evidence" value="ECO:0007669"/>
    <property type="project" value="InterPro"/>
</dbReference>
<keyword evidence="1" id="KW-0805">Transcription regulation</keyword>
<dbReference type="SMART" id="SM00347">
    <property type="entry name" value="HTH_MARR"/>
    <property type="match status" value="1"/>
</dbReference>
<dbReference type="Gene3D" id="1.10.10.10">
    <property type="entry name" value="Winged helix-like DNA-binding domain superfamily/Winged helix DNA-binding domain"/>
    <property type="match status" value="1"/>
</dbReference>
<dbReference type="EMBL" id="JABBGK010000001">
    <property type="protein sequence ID" value="NML74211.1"/>
    <property type="molecule type" value="Genomic_DNA"/>
</dbReference>
<dbReference type="Pfam" id="PF12802">
    <property type="entry name" value="MarR_2"/>
    <property type="match status" value="1"/>
</dbReference>
<evidence type="ECO:0000256" key="1">
    <source>
        <dbReference type="ARBA" id="ARBA00023015"/>
    </source>
</evidence>